<feature type="domain" description="ABC transmembrane type-1" evidence="12">
    <location>
        <begin position="809"/>
        <end position="919"/>
    </location>
</feature>
<dbReference type="InterPro" id="IPR027417">
    <property type="entry name" value="P-loop_NTPase"/>
</dbReference>
<dbReference type="GO" id="GO:0016020">
    <property type="term" value="C:membrane"/>
    <property type="evidence" value="ECO:0007669"/>
    <property type="project" value="UniProtKB-SubCell"/>
</dbReference>
<sequence length="1211" mass="135252">KIILKYFFTAGLYLFLNMDTKNDLQVKDVYNASKSDLSGPLGDDLEKVAAHWLESYVCYGAYLSYCLDSVVIVGAGFIFNGPLGTNAVGAPLMLQPIVLAEYIRFYEISSKTPLEHGWYLGVAVILLAFTNVVVNHYSNLGLQRVGMRVRVACCSLVYRKLLRLSQASLGRTAAGQLVNLLSNDVQRFDQASLFLHYIWIMPIQFVIAFYVMYRSVGIATVAGMTAIILQAVPVQGYMSKLQGKLRFKIALRTDRRVKLMSEITSGIQVIKMYAWEKPFEKIVEAARRYVKKYSLNLKQKIEIRVVRKTSYIRGLSVALMVFTERLILYLTIITFVLLGERLTGGVVFSVAQLFNTVQLYTSIFFPMAIASYAEAKVSIKRLEEFLLLEENTGKSDEDKMITSQKTGTVRIVKANASWLPNPIVDTLMDINLEIAPGTLCCVVGSVGAGKSSLLQMILRELPLSSGKLEIAGSISYSSQEPWLFVSSVRNNILFGRSYERDRYRDIVKVCALERDFQQFPYGDKTLVGEKGVSLSGGQRARINLARTVYFDADIYLLDDPLSAVDTHGQIEKVCKYNELSQNELSSLKQESAQEEKEKEKPDEVHVRERLQSVASYGSSVLNEEPQETDELIEKGALSSSLYMEYCRAGASVFVLLFLFFLLIIAQMASNASDLWVLHWTNVEELRFNLTANQSEALLSNLNDNSTELPSLTTDRDILSNITDNNLSTVAPLNISDVLNNTLTEATSLKSQESYIIIYTIFIIAAIVLTSARSLLYYKVCMNASINLHNKMFSNILQAPMRFFDTNPSAKAPVFSHISASLHGMPTIRAANAEQLITKEFDTLQDQHTGTWFMFLASSESFGFYLDVISTIFLALVTLQFLIFKDENTLSGNVGLVISQSLILTGMLQFGVRQTAEVTSNMTSVERILQYTKLDKEGPFESLPTKKSTEYAPEDPPVLKNLNIEIKAGEKVGVVGRTGAGKSSLISAIFRLTSIDGTILIDDVDISKIGLLDLRSNISIIPQEPILFSSTIRYNLDPFEKVNDEMLWKALENVELKTTIDDLNQQVSEGGSNFSVGQRQLLCLARAIVRNNKILIMDEATANVDPHTDSLIQRTIRDSFKSCTVLTIAHRLNTIMDSDKVLVMAGGEVAEFGHPHELLQNSNGVFTKMVQQTGSAMEATLRKISQEYYEKSHDSSTRPNITTEITEKKKDD</sequence>
<accession>A0AAV8ZAB5</accession>
<dbReference type="EMBL" id="JAPWTK010000006">
    <property type="protein sequence ID" value="KAJ8961187.1"/>
    <property type="molecule type" value="Genomic_DNA"/>
</dbReference>
<dbReference type="PROSITE" id="PS00211">
    <property type="entry name" value="ABC_TRANSPORTER_1"/>
    <property type="match status" value="2"/>
</dbReference>
<dbReference type="PANTHER" id="PTHR24223:SF415">
    <property type="entry name" value="FI20190P1"/>
    <property type="match status" value="1"/>
</dbReference>
<gene>
    <name evidence="13" type="ORF">NQ318_008870</name>
</gene>
<keyword evidence="5" id="KW-0547">Nucleotide-binding</keyword>
<feature type="transmembrane region" description="Helical" evidence="10">
    <location>
        <begin position="218"/>
        <end position="238"/>
    </location>
</feature>
<feature type="transmembrane region" description="Helical" evidence="10">
    <location>
        <begin position="648"/>
        <end position="668"/>
    </location>
</feature>
<comment type="caution">
    <text evidence="13">The sequence shown here is derived from an EMBL/GenBank/DDBJ whole genome shotgun (WGS) entry which is preliminary data.</text>
</comment>
<dbReference type="PROSITE" id="PS50929">
    <property type="entry name" value="ABC_TM1F"/>
    <property type="match status" value="3"/>
</dbReference>
<dbReference type="SUPFAM" id="SSF52540">
    <property type="entry name" value="P-loop containing nucleoside triphosphate hydrolases"/>
    <property type="match status" value="2"/>
</dbReference>
<feature type="transmembrane region" description="Helical" evidence="10">
    <location>
        <begin position="317"/>
        <end position="338"/>
    </location>
</feature>
<dbReference type="GO" id="GO:0005524">
    <property type="term" value="F:ATP binding"/>
    <property type="evidence" value="ECO:0007669"/>
    <property type="project" value="UniProtKB-KW"/>
</dbReference>
<dbReference type="Gene3D" id="3.40.50.300">
    <property type="entry name" value="P-loop containing nucleotide triphosphate hydrolases"/>
    <property type="match status" value="2"/>
</dbReference>
<dbReference type="CDD" id="cd18579">
    <property type="entry name" value="ABC_6TM_ABCC_D1"/>
    <property type="match status" value="1"/>
</dbReference>
<feature type="domain" description="ABC transporter" evidence="11">
    <location>
        <begin position="409"/>
        <end position="634"/>
    </location>
</feature>
<evidence type="ECO:0000256" key="8">
    <source>
        <dbReference type="ARBA" id="ARBA00023136"/>
    </source>
</evidence>
<feature type="region of interest" description="Disordered" evidence="9">
    <location>
        <begin position="1189"/>
        <end position="1211"/>
    </location>
</feature>
<evidence type="ECO:0000256" key="7">
    <source>
        <dbReference type="ARBA" id="ARBA00022989"/>
    </source>
</evidence>
<evidence type="ECO:0000313" key="14">
    <source>
        <dbReference type="Proteomes" id="UP001162162"/>
    </source>
</evidence>
<keyword evidence="3 10" id="KW-0812">Transmembrane</keyword>
<dbReference type="InterPro" id="IPR036640">
    <property type="entry name" value="ABC1_TM_sf"/>
</dbReference>
<dbReference type="Proteomes" id="UP001162162">
    <property type="component" value="Unassembled WGS sequence"/>
</dbReference>
<dbReference type="PANTHER" id="PTHR24223">
    <property type="entry name" value="ATP-BINDING CASSETTE SUB-FAMILY C"/>
    <property type="match status" value="1"/>
</dbReference>
<dbReference type="InterPro" id="IPR003593">
    <property type="entry name" value="AAA+_ATPase"/>
</dbReference>
<feature type="transmembrane region" description="Helical" evidence="10">
    <location>
        <begin position="193"/>
        <end position="212"/>
    </location>
</feature>
<feature type="transmembrane region" description="Helical" evidence="10">
    <location>
        <begin position="863"/>
        <end position="883"/>
    </location>
</feature>
<evidence type="ECO:0000256" key="9">
    <source>
        <dbReference type="SAM" id="MobiDB-lite"/>
    </source>
</evidence>
<evidence type="ECO:0008006" key="15">
    <source>
        <dbReference type="Google" id="ProtNLM"/>
    </source>
</evidence>
<comment type="subcellular location">
    <subcellularLocation>
        <location evidence="1">Membrane</location>
        <topology evidence="1">Multi-pass membrane protein</topology>
    </subcellularLocation>
</comment>
<feature type="domain" description="ABC transporter" evidence="11">
    <location>
        <begin position="942"/>
        <end position="1170"/>
    </location>
</feature>
<feature type="transmembrane region" description="Helical" evidence="10">
    <location>
        <begin position="56"/>
        <end position="79"/>
    </location>
</feature>
<dbReference type="InterPro" id="IPR003439">
    <property type="entry name" value="ABC_transporter-like_ATP-bd"/>
</dbReference>
<organism evidence="13 14">
    <name type="scientific">Aromia moschata</name>
    <dbReference type="NCBI Taxonomy" id="1265417"/>
    <lineage>
        <taxon>Eukaryota</taxon>
        <taxon>Metazoa</taxon>
        <taxon>Ecdysozoa</taxon>
        <taxon>Arthropoda</taxon>
        <taxon>Hexapoda</taxon>
        <taxon>Insecta</taxon>
        <taxon>Pterygota</taxon>
        <taxon>Neoptera</taxon>
        <taxon>Endopterygota</taxon>
        <taxon>Coleoptera</taxon>
        <taxon>Polyphaga</taxon>
        <taxon>Cucujiformia</taxon>
        <taxon>Chrysomeloidea</taxon>
        <taxon>Cerambycidae</taxon>
        <taxon>Cerambycinae</taxon>
        <taxon>Callichromatini</taxon>
        <taxon>Aromia</taxon>
    </lineage>
</organism>
<evidence type="ECO:0000256" key="10">
    <source>
        <dbReference type="SAM" id="Phobius"/>
    </source>
</evidence>
<protein>
    <recommendedName>
        <fullName evidence="15">Multidrug resistance-associated protein lethal(2)03659</fullName>
    </recommendedName>
</protein>
<dbReference type="CDD" id="cd03250">
    <property type="entry name" value="ABCC_MRP_domain1"/>
    <property type="match status" value="1"/>
</dbReference>
<dbReference type="Gene3D" id="1.20.1560.10">
    <property type="entry name" value="ABC transporter type 1, transmembrane domain"/>
    <property type="match status" value="3"/>
</dbReference>
<dbReference type="InterPro" id="IPR011527">
    <property type="entry name" value="ABC1_TM_dom"/>
</dbReference>
<feature type="transmembrane region" description="Helical" evidence="10">
    <location>
        <begin position="350"/>
        <end position="373"/>
    </location>
</feature>
<feature type="transmembrane region" description="Helical" evidence="10">
    <location>
        <begin position="755"/>
        <end position="777"/>
    </location>
</feature>
<dbReference type="PROSITE" id="PS50893">
    <property type="entry name" value="ABC_TRANSPORTER_2"/>
    <property type="match status" value="2"/>
</dbReference>
<feature type="domain" description="ABC transmembrane type-1" evidence="12">
    <location>
        <begin position="656"/>
        <end position="808"/>
    </location>
</feature>
<reference evidence="13" key="1">
    <citation type="journal article" date="2023" name="Insect Mol. Biol.">
        <title>Genome sequencing provides insights into the evolution of gene families encoding plant cell wall-degrading enzymes in longhorned beetles.</title>
        <authorList>
            <person name="Shin N.R."/>
            <person name="Okamura Y."/>
            <person name="Kirsch R."/>
            <person name="Pauchet Y."/>
        </authorList>
    </citation>
    <scope>NUCLEOTIDE SEQUENCE</scope>
    <source>
        <strain evidence="13">AMC_N1</strain>
    </source>
</reference>
<feature type="transmembrane region" description="Helical" evidence="10">
    <location>
        <begin position="118"/>
        <end position="138"/>
    </location>
</feature>
<dbReference type="InterPro" id="IPR017871">
    <property type="entry name" value="ABC_transporter-like_CS"/>
</dbReference>
<feature type="domain" description="ABC transmembrane type-1" evidence="12">
    <location>
        <begin position="93"/>
        <end position="295"/>
    </location>
</feature>
<keyword evidence="6" id="KW-0067">ATP-binding</keyword>
<evidence type="ECO:0000256" key="1">
    <source>
        <dbReference type="ARBA" id="ARBA00004141"/>
    </source>
</evidence>
<evidence type="ECO:0000256" key="5">
    <source>
        <dbReference type="ARBA" id="ARBA00022741"/>
    </source>
</evidence>
<dbReference type="Pfam" id="PF00664">
    <property type="entry name" value="ABC_membrane"/>
    <property type="match status" value="2"/>
</dbReference>
<name>A0AAV8ZAB5_9CUCU</name>
<dbReference type="AlphaFoldDB" id="A0AAV8ZAB5"/>
<dbReference type="GO" id="GO:0016887">
    <property type="term" value="F:ATP hydrolysis activity"/>
    <property type="evidence" value="ECO:0007669"/>
    <property type="project" value="InterPro"/>
</dbReference>
<dbReference type="CDD" id="cd03244">
    <property type="entry name" value="ABCC_MRP_domain2"/>
    <property type="match status" value="1"/>
</dbReference>
<dbReference type="GO" id="GO:0140359">
    <property type="term" value="F:ABC-type transporter activity"/>
    <property type="evidence" value="ECO:0007669"/>
    <property type="project" value="InterPro"/>
</dbReference>
<keyword evidence="8 10" id="KW-0472">Membrane</keyword>
<evidence type="ECO:0000256" key="4">
    <source>
        <dbReference type="ARBA" id="ARBA00022737"/>
    </source>
</evidence>
<evidence type="ECO:0000259" key="11">
    <source>
        <dbReference type="PROSITE" id="PS50893"/>
    </source>
</evidence>
<evidence type="ECO:0000256" key="2">
    <source>
        <dbReference type="ARBA" id="ARBA00022448"/>
    </source>
</evidence>
<feature type="non-terminal residue" evidence="13">
    <location>
        <position position="1"/>
    </location>
</feature>
<evidence type="ECO:0000313" key="13">
    <source>
        <dbReference type="EMBL" id="KAJ8961187.1"/>
    </source>
</evidence>
<dbReference type="InterPro" id="IPR050173">
    <property type="entry name" value="ABC_transporter_C-like"/>
</dbReference>
<dbReference type="FunFam" id="1.20.1560.10:FF:000026">
    <property type="entry name" value="Multidrug resistance-associated protein lethal(2)03659"/>
    <property type="match status" value="1"/>
</dbReference>
<dbReference type="InterPro" id="IPR044746">
    <property type="entry name" value="ABCC_6TM_D1"/>
</dbReference>
<evidence type="ECO:0000256" key="3">
    <source>
        <dbReference type="ARBA" id="ARBA00022692"/>
    </source>
</evidence>
<evidence type="ECO:0000256" key="6">
    <source>
        <dbReference type="ARBA" id="ARBA00022840"/>
    </source>
</evidence>
<keyword evidence="14" id="KW-1185">Reference proteome</keyword>
<keyword evidence="2" id="KW-0813">Transport</keyword>
<keyword evidence="7 10" id="KW-1133">Transmembrane helix</keyword>
<evidence type="ECO:0000259" key="12">
    <source>
        <dbReference type="PROSITE" id="PS50929"/>
    </source>
</evidence>
<dbReference type="SMART" id="SM00382">
    <property type="entry name" value="AAA"/>
    <property type="match status" value="2"/>
</dbReference>
<dbReference type="FunFam" id="3.40.50.300:FF:000973">
    <property type="entry name" value="Multidrug resistance-associated protein 4"/>
    <property type="match status" value="1"/>
</dbReference>
<keyword evidence="4" id="KW-0677">Repeat</keyword>
<dbReference type="FunFam" id="3.40.50.300:FF:000163">
    <property type="entry name" value="Multidrug resistance-associated protein member 4"/>
    <property type="match status" value="1"/>
</dbReference>
<dbReference type="Pfam" id="PF00005">
    <property type="entry name" value="ABC_tran"/>
    <property type="match status" value="2"/>
</dbReference>
<proteinExistence type="predicted"/>
<dbReference type="SUPFAM" id="SSF90123">
    <property type="entry name" value="ABC transporter transmembrane region"/>
    <property type="match status" value="2"/>
</dbReference>